<keyword evidence="1" id="KW-0472">Membrane</keyword>
<keyword evidence="1" id="KW-0812">Transmembrane</keyword>
<gene>
    <name evidence="2" type="ORF">FB192DRAFT_1349756</name>
</gene>
<feature type="transmembrane region" description="Helical" evidence="1">
    <location>
        <begin position="33"/>
        <end position="53"/>
    </location>
</feature>
<proteinExistence type="predicted"/>
<sequence>MSSWYYYLCFMMIERGGGGNQNTQQDQSFHNYYYGKICFTCVIFEFLFPGHIFNFTFPLLSLFPFPLLLLLHLIPPLFCLLAYHLVA</sequence>
<dbReference type="EMBL" id="JAAECE010000001">
    <property type="protein sequence ID" value="KAF1806294.1"/>
    <property type="molecule type" value="Genomic_DNA"/>
</dbReference>
<name>A0A8H4BPQ8_MUCCL</name>
<keyword evidence="1" id="KW-1133">Transmembrane helix</keyword>
<protein>
    <submittedName>
        <fullName evidence="2">Uncharacterized protein</fullName>
    </submittedName>
</protein>
<reference evidence="2 3" key="1">
    <citation type="submission" date="2019-09" db="EMBL/GenBank/DDBJ databases">
        <authorList>
            <consortium name="DOE Joint Genome Institute"/>
            <person name="Mondo S.J."/>
            <person name="Navarro-Mendoza M.I."/>
            <person name="Perez-Arques C."/>
            <person name="Panchal S."/>
            <person name="Nicolas F.E."/>
            <person name="Ganguly P."/>
            <person name="Pangilinan J."/>
            <person name="Grigoriev I."/>
            <person name="Heitman J."/>
            <person name="Sanya K."/>
            <person name="Garre V."/>
        </authorList>
    </citation>
    <scope>NUCLEOTIDE SEQUENCE [LARGE SCALE GENOMIC DNA]</scope>
    <source>
        <strain evidence="2 3">MU402</strain>
    </source>
</reference>
<evidence type="ECO:0000313" key="3">
    <source>
        <dbReference type="Proteomes" id="UP000469890"/>
    </source>
</evidence>
<evidence type="ECO:0000313" key="2">
    <source>
        <dbReference type="EMBL" id="KAF1806294.1"/>
    </source>
</evidence>
<organism evidence="2 3">
    <name type="scientific">Mucor circinelloides f. lusitanicus</name>
    <name type="common">Mucor racemosus var. lusitanicus</name>
    <dbReference type="NCBI Taxonomy" id="29924"/>
    <lineage>
        <taxon>Eukaryota</taxon>
        <taxon>Fungi</taxon>
        <taxon>Fungi incertae sedis</taxon>
        <taxon>Mucoromycota</taxon>
        <taxon>Mucoromycotina</taxon>
        <taxon>Mucoromycetes</taxon>
        <taxon>Mucorales</taxon>
        <taxon>Mucorineae</taxon>
        <taxon>Mucoraceae</taxon>
        <taxon>Mucor</taxon>
    </lineage>
</organism>
<accession>A0A8H4BPQ8</accession>
<dbReference type="AlphaFoldDB" id="A0A8H4BPQ8"/>
<evidence type="ECO:0000256" key="1">
    <source>
        <dbReference type="SAM" id="Phobius"/>
    </source>
</evidence>
<feature type="transmembrane region" description="Helical" evidence="1">
    <location>
        <begin position="65"/>
        <end position="86"/>
    </location>
</feature>
<comment type="caution">
    <text evidence="2">The sequence shown here is derived from an EMBL/GenBank/DDBJ whole genome shotgun (WGS) entry which is preliminary data.</text>
</comment>
<dbReference type="Proteomes" id="UP000469890">
    <property type="component" value="Unassembled WGS sequence"/>
</dbReference>